<dbReference type="InterPro" id="IPR057326">
    <property type="entry name" value="KR_dom"/>
</dbReference>
<keyword evidence="2" id="KW-0560">Oxidoreductase</keyword>
<protein>
    <submittedName>
        <fullName evidence="4">SDR family NAD(P)-dependent oxidoreductase</fullName>
    </submittedName>
</protein>
<comment type="similarity">
    <text evidence="1">Belongs to the short-chain dehydrogenases/reductases (SDR) family.</text>
</comment>
<evidence type="ECO:0000256" key="1">
    <source>
        <dbReference type="ARBA" id="ARBA00006484"/>
    </source>
</evidence>
<evidence type="ECO:0000313" key="4">
    <source>
        <dbReference type="EMBL" id="MBF9130754.1"/>
    </source>
</evidence>
<keyword evidence="5" id="KW-1185">Reference proteome</keyword>
<feature type="domain" description="Ketoreductase" evidence="3">
    <location>
        <begin position="4"/>
        <end position="141"/>
    </location>
</feature>
<reference evidence="4 5" key="1">
    <citation type="submission" date="2020-11" db="EMBL/GenBank/DDBJ databases">
        <title>A novel isolate from a Black sea contaminated sediment with potential to produce alkanes: Plantactinospora alkalitolerans sp. nov.</title>
        <authorList>
            <person name="Carro L."/>
            <person name="Veyisoglu A."/>
            <person name="Guven K."/>
            <person name="Schumann P."/>
            <person name="Klenk H.-P."/>
            <person name="Sahin N."/>
        </authorList>
    </citation>
    <scope>NUCLEOTIDE SEQUENCE [LARGE SCALE GENOMIC DNA]</scope>
    <source>
        <strain evidence="4 5">S1510</strain>
    </source>
</reference>
<dbReference type="PANTHER" id="PTHR43157">
    <property type="entry name" value="PHOSPHATIDYLINOSITOL-GLYCAN BIOSYNTHESIS CLASS F PROTEIN-RELATED"/>
    <property type="match status" value="1"/>
</dbReference>
<dbReference type="PROSITE" id="PS00061">
    <property type="entry name" value="ADH_SHORT"/>
    <property type="match status" value="1"/>
</dbReference>
<dbReference type="Pfam" id="PF00106">
    <property type="entry name" value="adh_short"/>
    <property type="match status" value="1"/>
</dbReference>
<evidence type="ECO:0000259" key="3">
    <source>
        <dbReference type="SMART" id="SM00822"/>
    </source>
</evidence>
<dbReference type="EMBL" id="JADPUN010000168">
    <property type="protein sequence ID" value="MBF9130754.1"/>
    <property type="molecule type" value="Genomic_DNA"/>
</dbReference>
<sequence>MHGKTVLVTGGTGGIGKETARRLARLDARVVLVGRDPGRARSAVEEIRRDTGNPDVAALTADLTRQRDVRRLAGELTDRYAALHVLVNNAGVVAPRRELTEDGVETAFAVNVLAPFMLTHLLFPVLRASAPARVVNVAGGIPRGRIDLDNLQGERSYVGLSCYNQTKLALMAMSHAFAERVAGTGVTVNVAYPGHAYTSMNKDLASTAYPVLARPVVPLLRLLLPVFYGGRAVVDASRSSAHLASSPDLAGMHGTYVDSRSRPTPWPASVLDERNRAAVWEICRRLGPVDDALLSDREWGSAG</sequence>
<evidence type="ECO:0000256" key="2">
    <source>
        <dbReference type="ARBA" id="ARBA00023002"/>
    </source>
</evidence>
<dbReference type="SMART" id="SM00822">
    <property type="entry name" value="PKS_KR"/>
    <property type="match status" value="1"/>
</dbReference>
<dbReference type="SUPFAM" id="SSF51735">
    <property type="entry name" value="NAD(P)-binding Rossmann-fold domains"/>
    <property type="match status" value="1"/>
</dbReference>
<dbReference type="Gene3D" id="3.40.50.720">
    <property type="entry name" value="NAD(P)-binding Rossmann-like Domain"/>
    <property type="match status" value="1"/>
</dbReference>
<dbReference type="Proteomes" id="UP000638560">
    <property type="component" value="Unassembled WGS sequence"/>
</dbReference>
<dbReference type="InterPro" id="IPR002347">
    <property type="entry name" value="SDR_fam"/>
</dbReference>
<evidence type="ECO:0000313" key="5">
    <source>
        <dbReference type="Proteomes" id="UP000638560"/>
    </source>
</evidence>
<accession>A0ABS0GXE8</accession>
<proteinExistence type="inferred from homology"/>
<organism evidence="4 5">
    <name type="scientific">Plantactinospora alkalitolerans</name>
    <dbReference type="NCBI Taxonomy" id="2789879"/>
    <lineage>
        <taxon>Bacteria</taxon>
        <taxon>Bacillati</taxon>
        <taxon>Actinomycetota</taxon>
        <taxon>Actinomycetes</taxon>
        <taxon>Micromonosporales</taxon>
        <taxon>Micromonosporaceae</taxon>
        <taxon>Plantactinospora</taxon>
    </lineage>
</organism>
<dbReference type="PANTHER" id="PTHR43157:SF31">
    <property type="entry name" value="PHOSPHATIDYLINOSITOL-GLYCAN BIOSYNTHESIS CLASS F PROTEIN"/>
    <property type="match status" value="1"/>
</dbReference>
<dbReference type="PRINTS" id="PR00081">
    <property type="entry name" value="GDHRDH"/>
</dbReference>
<comment type="caution">
    <text evidence="4">The sequence shown here is derived from an EMBL/GenBank/DDBJ whole genome shotgun (WGS) entry which is preliminary data.</text>
</comment>
<name>A0ABS0GXE8_9ACTN</name>
<dbReference type="InterPro" id="IPR036291">
    <property type="entry name" value="NAD(P)-bd_dom_sf"/>
</dbReference>
<gene>
    <name evidence="4" type="ORF">I0C86_17570</name>
</gene>
<dbReference type="InterPro" id="IPR020904">
    <property type="entry name" value="Sc_DH/Rdtase_CS"/>
</dbReference>